<accession>A0A2I8EXX0</accession>
<dbReference type="PANTHER" id="PTHR33797:SF2">
    <property type="entry name" value="ORGANIC HYDROPEROXIDE RESISTANCE PROTEIN-LIKE"/>
    <property type="match status" value="1"/>
</dbReference>
<reference evidence="2 3" key="1">
    <citation type="submission" date="2018-01" db="EMBL/GenBank/DDBJ databases">
        <title>Species boundaries and ecological features among Paraburkholderia terrae DSMZ17804T, P. hospita DSMZ17164T and P. caribensis DSMZ13236T.</title>
        <authorList>
            <person name="Pratama A.A."/>
        </authorList>
    </citation>
    <scope>NUCLEOTIDE SEQUENCE [LARGE SCALE GENOMIC DNA]</scope>
    <source>
        <strain evidence="2 3">DSM 17804</strain>
    </source>
</reference>
<dbReference type="Proteomes" id="UP000243502">
    <property type="component" value="Chromosome 3"/>
</dbReference>
<dbReference type="Gene3D" id="3.30.300.20">
    <property type="match status" value="1"/>
</dbReference>
<dbReference type="GO" id="GO:0006979">
    <property type="term" value="P:response to oxidative stress"/>
    <property type="evidence" value="ECO:0007669"/>
    <property type="project" value="InterPro"/>
</dbReference>
<dbReference type="RefSeq" id="WP_042306020.1">
    <property type="nucleotide sequence ID" value="NZ_CP026113.1"/>
</dbReference>
<dbReference type="NCBIfam" id="TIGR03561">
    <property type="entry name" value="organ_hyd_perox"/>
    <property type="match status" value="1"/>
</dbReference>
<dbReference type="InterPro" id="IPR019953">
    <property type="entry name" value="OHR"/>
</dbReference>
<evidence type="ECO:0000313" key="2">
    <source>
        <dbReference type="EMBL" id="AUT64457.1"/>
    </source>
</evidence>
<dbReference type="Pfam" id="PF02566">
    <property type="entry name" value="OsmC"/>
    <property type="match status" value="1"/>
</dbReference>
<dbReference type="OrthoDB" id="9797508at2"/>
<name>A0A2I8EXX0_9BURK</name>
<dbReference type="AlphaFoldDB" id="A0A2I8EXX0"/>
<dbReference type="PANTHER" id="PTHR33797">
    <property type="entry name" value="ORGANIC HYDROPEROXIDE RESISTANCE PROTEIN-LIKE"/>
    <property type="match status" value="1"/>
</dbReference>
<dbReference type="KEGG" id="pter:C2L65_32795"/>
<evidence type="ECO:0000313" key="3">
    <source>
        <dbReference type="Proteomes" id="UP000243502"/>
    </source>
</evidence>
<dbReference type="EMBL" id="CP026113">
    <property type="protein sequence ID" value="AUT64457.1"/>
    <property type="molecule type" value="Genomic_DNA"/>
</dbReference>
<protein>
    <submittedName>
        <fullName evidence="2">Peroxiredoxin</fullName>
    </submittedName>
</protein>
<dbReference type="InterPro" id="IPR015946">
    <property type="entry name" value="KH_dom-like_a/b"/>
</dbReference>
<sequence>MTRIETILLTGKTHTTVTGRDGRLSLELSAPGNDAHPKHAFTAVQPHPTAEQLFAGAWSACFITALGLAAKEKKIALPSDLALDIEVDLGMTGADYFLQVRVDVSMPGFVREVAEAVVHAADEMCPYSKATRGNIDVAINLV</sequence>
<proteinExistence type="inferred from homology"/>
<dbReference type="SUPFAM" id="SSF82784">
    <property type="entry name" value="OsmC-like"/>
    <property type="match status" value="1"/>
</dbReference>
<evidence type="ECO:0000256" key="1">
    <source>
        <dbReference type="ARBA" id="ARBA00007378"/>
    </source>
</evidence>
<dbReference type="InterPro" id="IPR003718">
    <property type="entry name" value="OsmC/Ohr_fam"/>
</dbReference>
<gene>
    <name evidence="2" type="ORF">C2L65_32795</name>
</gene>
<dbReference type="InterPro" id="IPR036102">
    <property type="entry name" value="OsmC/Ohrsf"/>
</dbReference>
<organism evidence="2 3">
    <name type="scientific">Paraburkholderia terrae</name>
    <dbReference type="NCBI Taxonomy" id="311230"/>
    <lineage>
        <taxon>Bacteria</taxon>
        <taxon>Pseudomonadati</taxon>
        <taxon>Pseudomonadota</taxon>
        <taxon>Betaproteobacteria</taxon>
        <taxon>Burkholderiales</taxon>
        <taxon>Burkholderiaceae</taxon>
        <taxon>Paraburkholderia</taxon>
    </lineage>
</organism>
<comment type="similarity">
    <text evidence="1">Belongs to the OsmC/Ohr family.</text>
</comment>